<dbReference type="Proteomes" id="UP001390339">
    <property type="component" value="Unassembled WGS sequence"/>
</dbReference>
<keyword evidence="2" id="KW-1185">Reference proteome</keyword>
<organism evidence="1 2">
    <name type="scientific">Apiospora arundinis</name>
    <dbReference type="NCBI Taxonomy" id="335852"/>
    <lineage>
        <taxon>Eukaryota</taxon>
        <taxon>Fungi</taxon>
        <taxon>Dikarya</taxon>
        <taxon>Ascomycota</taxon>
        <taxon>Pezizomycotina</taxon>
        <taxon>Sordariomycetes</taxon>
        <taxon>Xylariomycetidae</taxon>
        <taxon>Amphisphaeriales</taxon>
        <taxon>Apiosporaceae</taxon>
        <taxon>Apiospora</taxon>
    </lineage>
</organism>
<evidence type="ECO:0000313" key="2">
    <source>
        <dbReference type="Proteomes" id="UP001390339"/>
    </source>
</evidence>
<dbReference type="EMBL" id="JAPCWZ010000002">
    <property type="protein sequence ID" value="KAK8877730.1"/>
    <property type="molecule type" value="Genomic_DNA"/>
</dbReference>
<proteinExistence type="predicted"/>
<protein>
    <submittedName>
        <fullName evidence="1">Uncharacterized protein</fullName>
    </submittedName>
</protein>
<sequence length="75" mass="8443">MAFWDKKWIRSDSALLGSQASHGWRNCLIKYGLSHRYRSIVTSMNVTSMNLTASPVLENDRWQERQGAACLPGGS</sequence>
<accession>A0ABR2JIU8</accession>
<comment type="caution">
    <text evidence="1">The sequence shown here is derived from an EMBL/GenBank/DDBJ whole genome shotgun (WGS) entry which is preliminary data.</text>
</comment>
<gene>
    <name evidence="1" type="ORF">PGQ11_002676</name>
</gene>
<evidence type="ECO:0000313" key="1">
    <source>
        <dbReference type="EMBL" id="KAK8877730.1"/>
    </source>
</evidence>
<name>A0ABR2JIU8_9PEZI</name>
<reference evidence="1 2" key="1">
    <citation type="journal article" date="2024" name="IMA Fungus">
        <title>Apiospora arundinis, a panoply of carbohydrate-active enzymes and secondary metabolites.</title>
        <authorList>
            <person name="Sorensen T."/>
            <person name="Petersen C."/>
            <person name="Muurmann A.T."/>
            <person name="Christiansen J.V."/>
            <person name="Brundto M.L."/>
            <person name="Overgaard C.K."/>
            <person name="Boysen A.T."/>
            <person name="Wollenberg R.D."/>
            <person name="Larsen T.O."/>
            <person name="Sorensen J.L."/>
            <person name="Nielsen K.L."/>
            <person name="Sondergaard T.E."/>
        </authorList>
    </citation>
    <scope>NUCLEOTIDE SEQUENCE [LARGE SCALE GENOMIC DNA]</scope>
    <source>
        <strain evidence="1 2">AAU 773</strain>
    </source>
</reference>